<dbReference type="InterPro" id="IPR005031">
    <property type="entry name" value="COQ10_START"/>
</dbReference>
<feature type="compositionally biased region" description="Basic and acidic residues" evidence="2">
    <location>
        <begin position="200"/>
        <end position="215"/>
    </location>
</feature>
<dbReference type="AlphaFoldDB" id="A0A850H2E6"/>
<dbReference type="Pfam" id="PF03364">
    <property type="entry name" value="Polyketide_cyc"/>
    <property type="match status" value="1"/>
</dbReference>
<feature type="region of interest" description="Disordered" evidence="2">
    <location>
        <begin position="194"/>
        <end position="215"/>
    </location>
</feature>
<dbReference type="InterPro" id="IPR047137">
    <property type="entry name" value="ORF3"/>
</dbReference>
<accession>A0A850H2E6</accession>
<name>A0A850H2E6_9SPHN</name>
<dbReference type="PANTHER" id="PTHR33824">
    <property type="entry name" value="POLYKETIDE CYCLASE/DEHYDRASE AND LIPID TRANSPORT SUPERFAMILY PROTEIN"/>
    <property type="match status" value="1"/>
</dbReference>
<dbReference type="CDD" id="cd07817">
    <property type="entry name" value="SRPBCC_8"/>
    <property type="match status" value="1"/>
</dbReference>
<dbReference type="SUPFAM" id="SSF55961">
    <property type="entry name" value="Bet v1-like"/>
    <property type="match status" value="1"/>
</dbReference>
<dbReference type="Proteomes" id="UP000561438">
    <property type="component" value="Unassembled WGS sequence"/>
</dbReference>
<dbReference type="Gene3D" id="3.30.530.20">
    <property type="match status" value="1"/>
</dbReference>
<dbReference type="PANTHER" id="PTHR33824:SF7">
    <property type="entry name" value="POLYKETIDE CYCLASE_DEHYDRASE AND LIPID TRANSPORT SUPERFAMILY PROTEIN"/>
    <property type="match status" value="1"/>
</dbReference>
<comment type="caution">
    <text evidence="4">The sequence shown here is derived from an EMBL/GenBank/DDBJ whole genome shotgun (WGS) entry which is preliminary data.</text>
</comment>
<comment type="similarity">
    <text evidence="1">Belongs to the ribosome association toxin RatA family.</text>
</comment>
<protein>
    <submittedName>
        <fullName evidence="4">SRPBCC family protein</fullName>
    </submittedName>
</protein>
<sequence>MSNRNIGLAGTIAGVALAAGGAAFAGFLSQRRKGGDDDAPLYTRKQPGTDNAIVGRTVTIRKPRAELYKFWRDFQNLPQFMENVETIREEGGAHVWVIKAPAGQTVNVKTEVSQDRENEMIAWTSLDDSDIETNGEVSFEDAPGDRGTRVSLVMFYDAPAGELGRAIAKLFQREPQVQARHDLKRFKMLMETGEIATSAHTKDQTRKAKQQESGQ</sequence>
<dbReference type="EMBL" id="JABWGV010000002">
    <property type="protein sequence ID" value="NVD44740.1"/>
    <property type="molecule type" value="Genomic_DNA"/>
</dbReference>
<evidence type="ECO:0000256" key="1">
    <source>
        <dbReference type="ARBA" id="ARBA00008918"/>
    </source>
</evidence>
<evidence type="ECO:0000313" key="4">
    <source>
        <dbReference type="EMBL" id="NVD44740.1"/>
    </source>
</evidence>
<evidence type="ECO:0000259" key="3">
    <source>
        <dbReference type="Pfam" id="PF03364"/>
    </source>
</evidence>
<organism evidence="4 5">
    <name type="scientific">Qipengyuania atrilutea</name>
    <dbReference type="NCBI Taxonomy" id="2744473"/>
    <lineage>
        <taxon>Bacteria</taxon>
        <taxon>Pseudomonadati</taxon>
        <taxon>Pseudomonadota</taxon>
        <taxon>Alphaproteobacteria</taxon>
        <taxon>Sphingomonadales</taxon>
        <taxon>Erythrobacteraceae</taxon>
        <taxon>Qipengyuania</taxon>
    </lineage>
</organism>
<keyword evidence="5" id="KW-1185">Reference proteome</keyword>
<evidence type="ECO:0000256" key="2">
    <source>
        <dbReference type="SAM" id="MobiDB-lite"/>
    </source>
</evidence>
<dbReference type="RefSeq" id="WP_176267043.1">
    <property type="nucleotide sequence ID" value="NZ_JABWGV010000002.1"/>
</dbReference>
<feature type="domain" description="Coenzyme Q-binding protein COQ10 START" evidence="3">
    <location>
        <begin position="62"/>
        <end position="183"/>
    </location>
</feature>
<evidence type="ECO:0000313" key="5">
    <source>
        <dbReference type="Proteomes" id="UP000561438"/>
    </source>
</evidence>
<dbReference type="InterPro" id="IPR023393">
    <property type="entry name" value="START-like_dom_sf"/>
</dbReference>
<reference evidence="4 5" key="1">
    <citation type="submission" date="2020-06" db="EMBL/GenBank/DDBJ databases">
        <title>Altererythrobacter sp. HHU K3-1.</title>
        <authorList>
            <person name="Zhang D."/>
            <person name="Xue H."/>
        </authorList>
    </citation>
    <scope>NUCLEOTIDE SEQUENCE [LARGE SCALE GENOMIC DNA]</scope>
    <source>
        <strain evidence="4 5">HHU K3-1</strain>
    </source>
</reference>
<gene>
    <name evidence="4" type="ORF">HUV48_06865</name>
</gene>
<proteinExistence type="inferred from homology"/>